<evidence type="ECO:0000313" key="14">
    <source>
        <dbReference type="Proteomes" id="UP000199013"/>
    </source>
</evidence>
<evidence type="ECO:0000256" key="10">
    <source>
        <dbReference type="ARBA" id="ARBA00034269"/>
    </source>
</evidence>
<evidence type="ECO:0000256" key="6">
    <source>
        <dbReference type="ARBA" id="ARBA00022842"/>
    </source>
</evidence>
<dbReference type="InterPro" id="IPR045861">
    <property type="entry name" value="CorA_cytoplasmic_dom"/>
</dbReference>
<comment type="function">
    <text evidence="11">Mediates influx of magnesium ions. Alternates between open and closed states. Activated by low cytoplasmic Mg(2+) levels. Inactive when cytoplasmic Mg(2+) levels are high.</text>
</comment>
<dbReference type="SUPFAM" id="SSF143865">
    <property type="entry name" value="CorA soluble domain-like"/>
    <property type="match status" value="1"/>
</dbReference>
<keyword evidence="8" id="KW-0406">Ion transport</keyword>
<evidence type="ECO:0000256" key="4">
    <source>
        <dbReference type="ARBA" id="ARBA00022475"/>
    </source>
</evidence>
<comment type="catalytic activity">
    <reaction evidence="10">
        <text>Mg(2+)(in) = Mg(2+)(out)</text>
        <dbReference type="Rhea" id="RHEA:29827"/>
        <dbReference type="ChEBI" id="CHEBI:18420"/>
    </reaction>
</comment>
<dbReference type="EMBL" id="FLUV01002604">
    <property type="protein sequence ID" value="SBW28995.1"/>
    <property type="molecule type" value="Genomic_DNA"/>
</dbReference>
<keyword evidence="5 12" id="KW-0812">Transmembrane</keyword>
<evidence type="ECO:0000256" key="5">
    <source>
        <dbReference type="ARBA" id="ARBA00022692"/>
    </source>
</evidence>
<evidence type="ECO:0000256" key="8">
    <source>
        <dbReference type="ARBA" id="ARBA00023065"/>
    </source>
</evidence>
<keyword evidence="14" id="KW-1185">Reference proteome</keyword>
<dbReference type="FunFam" id="1.20.58.340:FF:000004">
    <property type="entry name" value="Magnesium transport protein CorA"/>
    <property type="match status" value="1"/>
</dbReference>
<dbReference type="Proteomes" id="UP000199013">
    <property type="component" value="Unassembled WGS sequence"/>
</dbReference>
<evidence type="ECO:0000256" key="11">
    <source>
        <dbReference type="ARBA" id="ARBA00045497"/>
    </source>
</evidence>
<keyword evidence="4" id="KW-1003">Cell membrane</keyword>
<feature type="transmembrane region" description="Helical" evidence="12">
    <location>
        <begin position="101"/>
        <end position="121"/>
    </location>
</feature>
<dbReference type="GO" id="GO:0015095">
    <property type="term" value="F:magnesium ion transmembrane transporter activity"/>
    <property type="evidence" value="ECO:0007669"/>
    <property type="project" value="TreeGrafter"/>
</dbReference>
<keyword evidence="9 12" id="KW-0472">Membrane</keyword>
<protein>
    <submittedName>
        <fullName evidence="13">Magnesium and cobalt transport protein CorA</fullName>
    </submittedName>
</protein>
<dbReference type="SUPFAM" id="SSF144083">
    <property type="entry name" value="Magnesium transport protein CorA, transmembrane region"/>
    <property type="match status" value="1"/>
</dbReference>
<dbReference type="InterPro" id="IPR045863">
    <property type="entry name" value="CorA_TM1_TM2"/>
</dbReference>
<dbReference type="PANTHER" id="PTHR46494">
    <property type="entry name" value="CORA FAMILY METAL ION TRANSPORTER (EUROFUNG)"/>
    <property type="match status" value="1"/>
</dbReference>
<feature type="transmembrane region" description="Helical" evidence="12">
    <location>
        <begin position="70"/>
        <end position="89"/>
    </location>
</feature>
<dbReference type="AlphaFoldDB" id="A0A1C3PGP8"/>
<dbReference type="PANTHER" id="PTHR46494:SF1">
    <property type="entry name" value="CORA FAMILY METAL ION TRANSPORTER (EUROFUNG)"/>
    <property type="match status" value="1"/>
</dbReference>
<dbReference type="GO" id="GO:0000287">
    <property type="term" value="F:magnesium ion binding"/>
    <property type="evidence" value="ECO:0007669"/>
    <property type="project" value="TreeGrafter"/>
</dbReference>
<name>A0A1C3PGP8_9ACTN</name>
<evidence type="ECO:0000256" key="2">
    <source>
        <dbReference type="ARBA" id="ARBA00009765"/>
    </source>
</evidence>
<evidence type="ECO:0000256" key="12">
    <source>
        <dbReference type="SAM" id="Phobius"/>
    </source>
</evidence>
<sequence>MAPLYAPLRMLAESGVTGIDTRVRAYFRDVADHLEEVTARIARFDELLSSILQATLTQVTIAQNEDMRRISAWVAIAAVPTAIAGIYGMNFDHMPELRQVWGYPAVLCLMVTVCVFLYRAFKRNGWL</sequence>
<keyword evidence="7 12" id="KW-1133">Transmembrane helix</keyword>
<evidence type="ECO:0000256" key="1">
    <source>
        <dbReference type="ARBA" id="ARBA00004651"/>
    </source>
</evidence>
<keyword evidence="6" id="KW-0460">Magnesium</keyword>
<accession>A0A1C3PGP8</accession>
<dbReference type="GO" id="GO:0005886">
    <property type="term" value="C:plasma membrane"/>
    <property type="evidence" value="ECO:0007669"/>
    <property type="project" value="UniProtKB-SubCell"/>
</dbReference>
<keyword evidence="3" id="KW-0813">Transport</keyword>
<gene>
    <name evidence="13" type="ORF">FDG2_6297</name>
</gene>
<evidence type="ECO:0000256" key="9">
    <source>
        <dbReference type="ARBA" id="ARBA00023136"/>
    </source>
</evidence>
<dbReference type="GO" id="GO:0015087">
    <property type="term" value="F:cobalt ion transmembrane transporter activity"/>
    <property type="evidence" value="ECO:0007669"/>
    <property type="project" value="TreeGrafter"/>
</dbReference>
<comment type="similarity">
    <text evidence="2">Belongs to the CorA metal ion transporter (MIT) (TC 1.A.35) family.</text>
</comment>
<dbReference type="GO" id="GO:0050897">
    <property type="term" value="F:cobalt ion binding"/>
    <property type="evidence" value="ECO:0007669"/>
    <property type="project" value="TreeGrafter"/>
</dbReference>
<comment type="subcellular location">
    <subcellularLocation>
        <location evidence="1">Cell membrane</location>
        <topology evidence="1">Multi-pass membrane protein</topology>
    </subcellularLocation>
</comment>
<dbReference type="Gene3D" id="1.20.58.340">
    <property type="entry name" value="Magnesium transport protein CorA, transmembrane region"/>
    <property type="match status" value="2"/>
</dbReference>
<evidence type="ECO:0000256" key="7">
    <source>
        <dbReference type="ARBA" id="ARBA00022989"/>
    </source>
</evidence>
<dbReference type="InterPro" id="IPR002523">
    <property type="entry name" value="MgTranspt_CorA/ZnTranspt_ZntB"/>
</dbReference>
<proteinExistence type="inferred from homology"/>
<evidence type="ECO:0000313" key="13">
    <source>
        <dbReference type="EMBL" id="SBW28995.1"/>
    </source>
</evidence>
<reference evidence="14" key="1">
    <citation type="submission" date="2016-02" db="EMBL/GenBank/DDBJ databases">
        <authorList>
            <person name="Wibberg D."/>
        </authorList>
    </citation>
    <scope>NUCLEOTIDE SEQUENCE [LARGE SCALE GENOMIC DNA]</scope>
</reference>
<evidence type="ECO:0000256" key="3">
    <source>
        <dbReference type="ARBA" id="ARBA00022448"/>
    </source>
</evidence>
<organism evidence="13 14">
    <name type="scientific">Candidatus Protofrankia californiensis</name>
    <dbReference type="NCBI Taxonomy" id="1839754"/>
    <lineage>
        <taxon>Bacteria</taxon>
        <taxon>Bacillati</taxon>
        <taxon>Actinomycetota</taxon>
        <taxon>Actinomycetes</taxon>
        <taxon>Frankiales</taxon>
        <taxon>Frankiaceae</taxon>
        <taxon>Protofrankia</taxon>
    </lineage>
</organism>
<dbReference type="Pfam" id="PF01544">
    <property type="entry name" value="CorA"/>
    <property type="match status" value="1"/>
</dbReference>